<evidence type="ECO:0000313" key="2">
    <source>
        <dbReference type="EMBL" id="KAL0427428.1"/>
    </source>
</evidence>
<gene>
    <name evidence="2" type="ORF">Slati_2917600</name>
</gene>
<reference evidence="2" key="2">
    <citation type="journal article" date="2024" name="Plant">
        <title>Genomic evolution and insights into agronomic trait innovations of Sesamum species.</title>
        <authorList>
            <person name="Miao H."/>
            <person name="Wang L."/>
            <person name="Qu L."/>
            <person name="Liu H."/>
            <person name="Sun Y."/>
            <person name="Le M."/>
            <person name="Wang Q."/>
            <person name="Wei S."/>
            <person name="Zheng Y."/>
            <person name="Lin W."/>
            <person name="Duan Y."/>
            <person name="Cao H."/>
            <person name="Xiong S."/>
            <person name="Wang X."/>
            <person name="Wei L."/>
            <person name="Li C."/>
            <person name="Ma Q."/>
            <person name="Ju M."/>
            <person name="Zhao R."/>
            <person name="Li G."/>
            <person name="Mu C."/>
            <person name="Tian Q."/>
            <person name="Mei H."/>
            <person name="Zhang T."/>
            <person name="Gao T."/>
            <person name="Zhang H."/>
        </authorList>
    </citation>
    <scope>NUCLEOTIDE SEQUENCE</scope>
    <source>
        <strain evidence="2">KEN1</strain>
    </source>
</reference>
<protein>
    <submittedName>
        <fullName evidence="2">Uncharacterized protein</fullName>
    </submittedName>
</protein>
<reference evidence="2" key="1">
    <citation type="submission" date="2020-06" db="EMBL/GenBank/DDBJ databases">
        <authorList>
            <person name="Li T."/>
            <person name="Hu X."/>
            <person name="Zhang T."/>
            <person name="Song X."/>
            <person name="Zhang H."/>
            <person name="Dai N."/>
            <person name="Sheng W."/>
            <person name="Hou X."/>
            <person name="Wei L."/>
        </authorList>
    </citation>
    <scope>NUCLEOTIDE SEQUENCE</scope>
    <source>
        <strain evidence="2">KEN1</strain>
        <tissue evidence="2">Leaf</tissue>
    </source>
</reference>
<organism evidence="2">
    <name type="scientific">Sesamum latifolium</name>
    <dbReference type="NCBI Taxonomy" id="2727402"/>
    <lineage>
        <taxon>Eukaryota</taxon>
        <taxon>Viridiplantae</taxon>
        <taxon>Streptophyta</taxon>
        <taxon>Embryophyta</taxon>
        <taxon>Tracheophyta</taxon>
        <taxon>Spermatophyta</taxon>
        <taxon>Magnoliopsida</taxon>
        <taxon>eudicotyledons</taxon>
        <taxon>Gunneridae</taxon>
        <taxon>Pentapetalae</taxon>
        <taxon>asterids</taxon>
        <taxon>lamiids</taxon>
        <taxon>Lamiales</taxon>
        <taxon>Pedaliaceae</taxon>
        <taxon>Sesamum</taxon>
    </lineage>
</organism>
<sequence>MQVNGAGPDPPREQSPPYEQAPLNEEIMPPHEQASPPPHVEPPPPNISLQEAVIQLTHEALLALIRDASTRAAVQVMAQFAAQHPVNLPLLHLAEVENYPWLPRRRSRGRKR</sequence>
<accession>A0AAW2VE78</accession>
<comment type="caution">
    <text evidence="2">The sequence shown here is derived from an EMBL/GenBank/DDBJ whole genome shotgun (WGS) entry which is preliminary data.</text>
</comment>
<dbReference type="EMBL" id="JACGWN010000010">
    <property type="protein sequence ID" value="KAL0427428.1"/>
    <property type="molecule type" value="Genomic_DNA"/>
</dbReference>
<name>A0AAW2VE78_9LAMI</name>
<proteinExistence type="predicted"/>
<dbReference type="AlphaFoldDB" id="A0AAW2VE78"/>
<evidence type="ECO:0000256" key="1">
    <source>
        <dbReference type="SAM" id="MobiDB-lite"/>
    </source>
</evidence>
<feature type="region of interest" description="Disordered" evidence="1">
    <location>
        <begin position="1"/>
        <end position="47"/>
    </location>
</feature>
<feature type="compositionally biased region" description="Pro residues" evidence="1">
    <location>
        <begin position="35"/>
        <end position="46"/>
    </location>
</feature>